<dbReference type="EMBL" id="MFHD01000024">
    <property type="protein sequence ID" value="OGF61956.1"/>
    <property type="molecule type" value="Genomic_DNA"/>
</dbReference>
<comment type="caution">
    <text evidence="1">The sequence shown here is derived from an EMBL/GenBank/DDBJ whole genome shotgun (WGS) entry which is preliminary data.</text>
</comment>
<dbReference type="Proteomes" id="UP000179251">
    <property type="component" value="Unassembled WGS sequence"/>
</dbReference>
<accession>A0A1F5VEW6</accession>
<gene>
    <name evidence="1" type="ORF">A2834_00565</name>
</gene>
<dbReference type="AlphaFoldDB" id="A0A1F5VEW6"/>
<reference evidence="1 2" key="1">
    <citation type="journal article" date="2016" name="Nat. Commun.">
        <title>Thousands of microbial genomes shed light on interconnected biogeochemical processes in an aquifer system.</title>
        <authorList>
            <person name="Anantharaman K."/>
            <person name="Brown C.T."/>
            <person name="Hug L.A."/>
            <person name="Sharon I."/>
            <person name="Castelle C.J."/>
            <person name="Probst A.J."/>
            <person name="Thomas B.C."/>
            <person name="Singh A."/>
            <person name="Wilkins M.J."/>
            <person name="Karaoz U."/>
            <person name="Brodie E.L."/>
            <person name="Williams K.H."/>
            <person name="Hubbard S.S."/>
            <person name="Banfield J.F."/>
        </authorList>
    </citation>
    <scope>NUCLEOTIDE SEQUENCE [LARGE SCALE GENOMIC DNA]</scope>
</reference>
<evidence type="ECO:0008006" key="3">
    <source>
        <dbReference type="Google" id="ProtNLM"/>
    </source>
</evidence>
<sequence length="177" mass="19121">MKHKTSKMNNASCFMLSALGFSLLETTVAIAILITAIIGPLTLASSSIKASATAKNNLIAANLAQEGVELVKNHRANNVLAERDWLYGFGDCLTEVGCTIDALTIEINLCGASCEPIKLDEQSGLYSYGAGNPTIFARKINLVETVGAREVKIKSAVSWTDRFGAQKFELEAYMLNW</sequence>
<organism evidence="1 2">
    <name type="scientific">Candidatus Giovannonibacteria bacterium RIFCSPHIGHO2_01_FULL_45_23</name>
    <dbReference type="NCBI Taxonomy" id="1798325"/>
    <lineage>
        <taxon>Bacteria</taxon>
        <taxon>Candidatus Giovannoniibacteriota</taxon>
    </lineage>
</organism>
<protein>
    <recommendedName>
        <fullName evidence="3">Type II secretion system protein GspI C-terminal domain-containing protein</fullName>
    </recommendedName>
</protein>
<proteinExistence type="predicted"/>
<dbReference type="STRING" id="1798325.A2834_00565"/>
<name>A0A1F5VEW6_9BACT</name>
<evidence type="ECO:0000313" key="1">
    <source>
        <dbReference type="EMBL" id="OGF61956.1"/>
    </source>
</evidence>
<evidence type="ECO:0000313" key="2">
    <source>
        <dbReference type="Proteomes" id="UP000179251"/>
    </source>
</evidence>